<organism evidence="8 9">
    <name type="scientific">Durusdinium trenchii</name>
    <dbReference type="NCBI Taxonomy" id="1381693"/>
    <lineage>
        <taxon>Eukaryota</taxon>
        <taxon>Sar</taxon>
        <taxon>Alveolata</taxon>
        <taxon>Dinophyceae</taxon>
        <taxon>Suessiales</taxon>
        <taxon>Symbiodiniaceae</taxon>
        <taxon>Durusdinium</taxon>
    </lineage>
</organism>
<evidence type="ECO:0000313" key="9">
    <source>
        <dbReference type="Proteomes" id="UP001642484"/>
    </source>
</evidence>
<feature type="domain" description="Phosphagen kinase C-terminal" evidence="6">
    <location>
        <begin position="293"/>
        <end position="377"/>
    </location>
</feature>
<evidence type="ECO:0000256" key="1">
    <source>
        <dbReference type="ARBA" id="ARBA00022679"/>
    </source>
</evidence>
<dbReference type="SUPFAM" id="SSF55931">
    <property type="entry name" value="Glutamine synthetase/guanido kinase"/>
    <property type="match status" value="1"/>
</dbReference>
<evidence type="ECO:0000259" key="6">
    <source>
        <dbReference type="Pfam" id="PF00217"/>
    </source>
</evidence>
<evidence type="ECO:0000313" key="7">
    <source>
        <dbReference type="EMBL" id="CAK9060912.1"/>
    </source>
</evidence>
<gene>
    <name evidence="7" type="ORF">CCMP2556_LOCUS29962</name>
    <name evidence="8" type="ORF">CCMP2556_LOCUS30086</name>
</gene>
<sequence length="405" mass="43939">MEVVVQAASEVPQGCFVSVRLGEHLKQRRFNKNTATYYFPAVEDKGKARVDVYQLVGTCSIPIDPAVAETKEVSVIGSDPDSEVLKLRVSTANKEIKAEDTQRQRQEIETETKDAAVGYLAKHGIEQKLSECLRTMLRMKPEEPIDFMCKFLTGGKFVPEESSSPVQQGKPEAPPAPTAPPAETAPPTPAAGPPEAAQPDARAALMKSVRAGDLIGAVEEEDKLNVPFALRPSVGTWLMPLSLDQVSHTTPEASQLHRRGSTEPEVAIGDWLLAPNGSFNLKGLGHTSMECCEVERLLTKALMEMDGELAGEYYAFAAHPMNPGGLSSKEKDSLASKKLLFESFDAAGRGIYVTEKEDVALWVNAEKHLQILVHQSAQGELQHKVAMVVSALQGPLIQDGYTLSP</sequence>
<dbReference type="InterPro" id="IPR014746">
    <property type="entry name" value="Gln_synth/guanido_kin_cat_dom"/>
</dbReference>
<protein>
    <recommendedName>
        <fullName evidence="6">Phosphagen kinase C-terminal domain-containing protein</fullName>
    </recommendedName>
</protein>
<dbReference type="GO" id="GO:0016301">
    <property type="term" value="F:kinase activity"/>
    <property type="evidence" value="ECO:0007669"/>
    <property type="project" value="UniProtKB-KW"/>
</dbReference>
<keyword evidence="4" id="KW-0067">ATP-binding</keyword>
<keyword evidence="9" id="KW-1185">Reference proteome</keyword>
<dbReference type="Pfam" id="PF00217">
    <property type="entry name" value="ATP-gua_Ptrans"/>
    <property type="match status" value="1"/>
</dbReference>
<dbReference type="SUPFAM" id="SSF47391">
    <property type="entry name" value="Dimerization-anchoring domain of cAMP-dependent PK regulatory subunit"/>
    <property type="match status" value="1"/>
</dbReference>
<dbReference type="InterPro" id="IPR022414">
    <property type="entry name" value="ATP-guanido_PTrfase_cat"/>
</dbReference>
<reference evidence="8 9" key="1">
    <citation type="submission" date="2024-02" db="EMBL/GenBank/DDBJ databases">
        <authorList>
            <person name="Chen Y."/>
            <person name="Shah S."/>
            <person name="Dougan E. K."/>
            <person name="Thang M."/>
            <person name="Chan C."/>
        </authorList>
    </citation>
    <scope>NUCLEOTIDE SEQUENCE [LARGE SCALE GENOMIC DNA]</scope>
</reference>
<dbReference type="Gene3D" id="3.30.590.10">
    <property type="entry name" value="Glutamine synthetase/guanido kinase, catalytic domain"/>
    <property type="match status" value="1"/>
</dbReference>
<evidence type="ECO:0000256" key="2">
    <source>
        <dbReference type="ARBA" id="ARBA00022741"/>
    </source>
</evidence>
<feature type="compositionally biased region" description="Pro residues" evidence="5">
    <location>
        <begin position="172"/>
        <end position="192"/>
    </location>
</feature>
<feature type="region of interest" description="Disordered" evidence="5">
    <location>
        <begin position="159"/>
        <end position="201"/>
    </location>
</feature>
<dbReference type="EMBL" id="CAXAMN010021573">
    <property type="protein sequence ID" value="CAK9060912.1"/>
    <property type="molecule type" value="Genomic_DNA"/>
</dbReference>
<dbReference type="Proteomes" id="UP001642484">
    <property type="component" value="Unassembled WGS sequence"/>
</dbReference>
<comment type="caution">
    <text evidence="8">The sequence shown here is derived from an EMBL/GenBank/DDBJ whole genome shotgun (WGS) entry which is preliminary data.</text>
</comment>
<accession>A0ABP0NDK1</accession>
<name>A0ABP0NDK1_9DINO</name>
<evidence type="ECO:0000313" key="8">
    <source>
        <dbReference type="EMBL" id="CAK9061162.1"/>
    </source>
</evidence>
<evidence type="ECO:0000256" key="4">
    <source>
        <dbReference type="ARBA" id="ARBA00022840"/>
    </source>
</evidence>
<evidence type="ECO:0000256" key="3">
    <source>
        <dbReference type="ARBA" id="ARBA00022777"/>
    </source>
</evidence>
<keyword evidence="3" id="KW-0418">Kinase</keyword>
<keyword evidence="2" id="KW-0547">Nucleotide-binding</keyword>
<keyword evidence="1" id="KW-0808">Transferase</keyword>
<dbReference type="EMBL" id="CAXAMN010021585">
    <property type="protein sequence ID" value="CAK9061162.1"/>
    <property type="molecule type" value="Genomic_DNA"/>
</dbReference>
<evidence type="ECO:0000256" key="5">
    <source>
        <dbReference type="SAM" id="MobiDB-lite"/>
    </source>
</evidence>
<proteinExistence type="predicted"/>